<keyword evidence="1" id="KW-0472">Membrane</keyword>
<organism evidence="2 3">
    <name type="scientific">Seminavis robusta</name>
    <dbReference type="NCBI Taxonomy" id="568900"/>
    <lineage>
        <taxon>Eukaryota</taxon>
        <taxon>Sar</taxon>
        <taxon>Stramenopiles</taxon>
        <taxon>Ochrophyta</taxon>
        <taxon>Bacillariophyta</taxon>
        <taxon>Bacillariophyceae</taxon>
        <taxon>Bacillariophycidae</taxon>
        <taxon>Naviculales</taxon>
        <taxon>Naviculaceae</taxon>
        <taxon>Seminavis</taxon>
    </lineage>
</organism>
<gene>
    <name evidence="2" type="ORF">SEMRO_2357_G324570.1</name>
</gene>
<evidence type="ECO:0000313" key="2">
    <source>
        <dbReference type="EMBL" id="CAB9528923.1"/>
    </source>
</evidence>
<accession>A0A9N8HVK6</accession>
<comment type="caution">
    <text evidence="2">The sequence shown here is derived from an EMBL/GenBank/DDBJ whole genome shotgun (WGS) entry which is preliminary data.</text>
</comment>
<keyword evidence="1" id="KW-0812">Transmembrane</keyword>
<proteinExistence type="predicted"/>
<keyword evidence="3" id="KW-1185">Reference proteome</keyword>
<evidence type="ECO:0000313" key="3">
    <source>
        <dbReference type="Proteomes" id="UP001153069"/>
    </source>
</evidence>
<sequence>MVQPKSPNPVTPTTPAFLTRQAIFYVPLFGMVSFGLAAVAAPQLAHSYFSDFPFPDDPSYFWHFALREFLMGCMFGTVAVHYHTLPVAFVKRMHQCHLALLILHIILNNTVMQYSHSFKSFLNTFQIIILFYSGFVYLKSPY</sequence>
<feature type="transmembrane region" description="Helical" evidence="1">
    <location>
        <begin position="61"/>
        <end position="84"/>
    </location>
</feature>
<keyword evidence="1" id="KW-1133">Transmembrane helix</keyword>
<dbReference type="Proteomes" id="UP001153069">
    <property type="component" value="Unassembled WGS sequence"/>
</dbReference>
<feature type="transmembrane region" description="Helical" evidence="1">
    <location>
        <begin position="22"/>
        <end position="41"/>
    </location>
</feature>
<feature type="transmembrane region" description="Helical" evidence="1">
    <location>
        <begin position="120"/>
        <end position="138"/>
    </location>
</feature>
<evidence type="ECO:0000256" key="1">
    <source>
        <dbReference type="SAM" id="Phobius"/>
    </source>
</evidence>
<dbReference type="EMBL" id="CAICTM010002355">
    <property type="protein sequence ID" value="CAB9528923.1"/>
    <property type="molecule type" value="Genomic_DNA"/>
</dbReference>
<dbReference type="AlphaFoldDB" id="A0A9N8HVK6"/>
<name>A0A9N8HVK6_9STRA</name>
<reference evidence="2" key="1">
    <citation type="submission" date="2020-06" db="EMBL/GenBank/DDBJ databases">
        <authorList>
            <consortium name="Plant Systems Biology data submission"/>
        </authorList>
    </citation>
    <scope>NUCLEOTIDE SEQUENCE</scope>
    <source>
        <strain evidence="2">D6</strain>
    </source>
</reference>
<protein>
    <submittedName>
        <fullName evidence="2">Uncharacterized protein</fullName>
    </submittedName>
</protein>